<comment type="caution">
    <text evidence="3">The sequence shown here is derived from an EMBL/GenBank/DDBJ whole genome shotgun (WGS) entry which is preliminary data.</text>
</comment>
<accession>A0AA88Y7Z0</accession>
<keyword evidence="4" id="KW-1185">Reference proteome</keyword>
<dbReference type="EMBL" id="VSWD01000006">
    <property type="protein sequence ID" value="KAK3100148.1"/>
    <property type="molecule type" value="Genomic_DNA"/>
</dbReference>
<sequence length="310" mass="35867">MNEQKRGRAKSAPQGLRNTWHGQSNVAGAPDFGIQQTSDQKIEAFRQKDIGSGLAKLKESVKRCSKHWNEKFKSAKKRKKEEDQQNVFIRHLNTLLSEFDEFKKALPQQVIELTRDDKQYHRDSTEASPSPFLLQRDPHEAAGGFEQFWRDPIEVKPAPLHQEDTGRFKQPKRDPNEDILKQFQQRLDVLERKLQDTESRCRRAEDKARTLAAEKEDLMTRLSQVAGSKLRDNNPAITDLSDPNRPIKLVEKISELYDNEWTDGMEALEKSGMKESDALKILLSVFTVSILRRLRFLCHHDQMVVIIVII</sequence>
<evidence type="ECO:0000256" key="2">
    <source>
        <dbReference type="SAM" id="MobiDB-lite"/>
    </source>
</evidence>
<dbReference type="Proteomes" id="UP001186944">
    <property type="component" value="Unassembled WGS sequence"/>
</dbReference>
<reference evidence="3" key="1">
    <citation type="submission" date="2019-08" db="EMBL/GenBank/DDBJ databases">
        <title>The improved chromosome-level genome for the pearl oyster Pinctada fucata martensii using PacBio sequencing and Hi-C.</title>
        <authorList>
            <person name="Zheng Z."/>
        </authorList>
    </citation>
    <scope>NUCLEOTIDE SEQUENCE</scope>
    <source>
        <strain evidence="3">ZZ-2019</strain>
        <tissue evidence="3">Adductor muscle</tissue>
    </source>
</reference>
<evidence type="ECO:0000313" key="4">
    <source>
        <dbReference type="Proteomes" id="UP001186944"/>
    </source>
</evidence>
<proteinExistence type="predicted"/>
<evidence type="ECO:0000313" key="3">
    <source>
        <dbReference type="EMBL" id="KAK3100148.1"/>
    </source>
</evidence>
<name>A0AA88Y7Z0_PINIB</name>
<protein>
    <submittedName>
        <fullName evidence="3">Uncharacterized protein</fullName>
    </submittedName>
</protein>
<gene>
    <name evidence="3" type="ORF">FSP39_015358</name>
</gene>
<keyword evidence="1" id="KW-0175">Coiled coil</keyword>
<feature type="region of interest" description="Disordered" evidence="2">
    <location>
        <begin position="1"/>
        <end position="32"/>
    </location>
</feature>
<organism evidence="3 4">
    <name type="scientific">Pinctada imbricata</name>
    <name type="common">Atlantic pearl-oyster</name>
    <name type="synonym">Pinctada martensii</name>
    <dbReference type="NCBI Taxonomy" id="66713"/>
    <lineage>
        <taxon>Eukaryota</taxon>
        <taxon>Metazoa</taxon>
        <taxon>Spiralia</taxon>
        <taxon>Lophotrochozoa</taxon>
        <taxon>Mollusca</taxon>
        <taxon>Bivalvia</taxon>
        <taxon>Autobranchia</taxon>
        <taxon>Pteriomorphia</taxon>
        <taxon>Pterioida</taxon>
        <taxon>Pterioidea</taxon>
        <taxon>Pteriidae</taxon>
        <taxon>Pinctada</taxon>
    </lineage>
</organism>
<feature type="coiled-coil region" evidence="1">
    <location>
        <begin position="180"/>
        <end position="221"/>
    </location>
</feature>
<feature type="compositionally biased region" description="Polar residues" evidence="2">
    <location>
        <begin position="16"/>
        <end position="26"/>
    </location>
</feature>
<dbReference type="AlphaFoldDB" id="A0AA88Y7Z0"/>
<evidence type="ECO:0000256" key="1">
    <source>
        <dbReference type="SAM" id="Coils"/>
    </source>
</evidence>